<dbReference type="PANTHER" id="PTHR35176:SF2">
    <property type="entry name" value="F420H(2)-DEPENDENT REDUCTASE RV1155"/>
    <property type="match status" value="1"/>
</dbReference>
<dbReference type="GO" id="GO:0070967">
    <property type="term" value="F:coenzyme F420 binding"/>
    <property type="evidence" value="ECO:0007669"/>
    <property type="project" value="TreeGrafter"/>
</dbReference>
<dbReference type="EMBL" id="JADBEM010000001">
    <property type="protein sequence ID" value="MBE1611280.1"/>
    <property type="molecule type" value="Genomic_DNA"/>
</dbReference>
<comment type="caution">
    <text evidence="3">The sequence shown here is derived from an EMBL/GenBank/DDBJ whole genome shotgun (WGS) entry which is preliminary data.</text>
</comment>
<dbReference type="GO" id="GO:0005829">
    <property type="term" value="C:cytosol"/>
    <property type="evidence" value="ECO:0007669"/>
    <property type="project" value="TreeGrafter"/>
</dbReference>
<dbReference type="InterPro" id="IPR019967">
    <property type="entry name" value="F420-dep_enz_PPOX_Rv0121"/>
</dbReference>
<dbReference type="SUPFAM" id="SSF50475">
    <property type="entry name" value="FMN-binding split barrel"/>
    <property type="match status" value="1"/>
</dbReference>
<accession>A0A927RGK3</accession>
<dbReference type="Pfam" id="PF01243">
    <property type="entry name" value="PNPOx_N"/>
    <property type="match status" value="1"/>
</dbReference>
<gene>
    <name evidence="3" type="ORF">HEB94_008128</name>
</gene>
<evidence type="ECO:0000313" key="4">
    <source>
        <dbReference type="Proteomes" id="UP000638648"/>
    </source>
</evidence>
<dbReference type="PANTHER" id="PTHR35176">
    <property type="entry name" value="HEME OXYGENASE HI_0854-RELATED"/>
    <property type="match status" value="1"/>
</dbReference>
<dbReference type="Proteomes" id="UP000638648">
    <property type="component" value="Unassembled WGS sequence"/>
</dbReference>
<dbReference type="InterPro" id="IPR012349">
    <property type="entry name" value="Split_barrel_FMN-bd"/>
</dbReference>
<dbReference type="AlphaFoldDB" id="A0A927RGK3"/>
<evidence type="ECO:0000256" key="1">
    <source>
        <dbReference type="ARBA" id="ARBA00023002"/>
    </source>
</evidence>
<dbReference type="InterPro" id="IPR052019">
    <property type="entry name" value="F420H2_bilvrd_red/Heme_oxyg"/>
</dbReference>
<keyword evidence="4" id="KW-1185">Reference proteome</keyword>
<dbReference type="NCBIfam" id="TIGR03668">
    <property type="entry name" value="Rv0121_F420"/>
    <property type="match status" value="1"/>
</dbReference>
<name>A0A927RGK3_9ACTN</name>
<feature type="domain" description="Pyridoxamine 5'-phosphate oxidase N-terminal" evidence="2">
    <location>
        <begin position="6"/>
        <end position="136"/>
    </location>
</feature>
<dbReference type="GO" id="GO:0016627">
    <property type="term" value="F:oxidoreductase activity, acting on the CH-CH group of donors"/>
    <property type="evidence" value="ECO:0007669"/>
    <property type="project" value="TreeGrafter"/>
</dbReference>
<dbReference type="RefSeq" id="WP_192754521.1">
    <property type="nucleotide sequence ID" value="NZ_BAABJL010000042.1"/>
</dbReference>
<proteinExistence type="predicted"/>
<sequence>MRLTSDEARRRFGQSRTAALAMADRDGRPHVVVVTFAAVGDVVVTAVDQKPKTTSRLHRLRVVTENPQVSLLADEYDDRDWTRLWWARADGQARVLTRPEDRAEPLEWLRAKYPQYAAEPPAGPVIRVDVDRWSGWSYSG</sequence>
<reference evidence="3" key="1">
    <citation type="submission" date="2020-10" db="EMBL/GenBank/DDBJ databases">
        <title>Sequencing the genomes of 1000 actinobacteria strains.</title>
        <authorList>
            <person name="Klenk H.-P."/>
        </authorList>
    </citation>
    <scope>NUCLEOTIDE SEQUENCE</scope>
    <source>
        <strain evidence="3">DSM 45354</strain>
    </source>
</reference>
<protein>
    <submittedName>
        <fullName evidence="3">PPOX class probable F420-dependent enzyme</fullName>
    </submittedName>
</protein>
<keyword evidence="1" id="KW-0560">Oxidoreductase</keyword>
<dbReference type="Gene3D" id="2.30.110.10">
    <property type="entry name" value="Electron Transport, Fmn-binding Protein, Chain A"/>
    <property type="match status" value="1"/>
</dbReference>
<dbReference type="InterPro" id="IPR011576">
    <property type="entry name" value="Pyridox_Oxase_N"/>
</dbReference>
<organism evidence="3 4">
    <name type="scientific">Actinopolymorpha pittospori</name>
    <dbReference type="NCBI Taxonomy" id="648752"/>
    <lineage>
        <taxon>Bacteria</taxon>
        <taxon>Bacillati</taxon>
        <taxon>Actinomycetota</taxon>
        <taxon>Actinomycetes</taxon>
        <taxon>Propionibacteriales</taxon>
        <taxon>Actinopolymorphaceae</taxon>
        <taxon>Actinopolymorpha</taxon>
    </lineage>
</organism>
<evidence type="ECO:0000259" key="2">
    <source>
        <dbReference type="Pfam" id="PF01243"/>
    </source>
</evidence>
<evidence type="ECO:0000313" key="3">
    <source>
        <dbReference type="EMBL" id="MBE1611280.1"/>
    </source>
</evidence>